<dbReference type="GO" id="GO:0006364">
    <property type="term" value="P:rRNA processing"/>
    <property type="evidence" value="ECO:0007669"/>
    <property type="project" value="UniProtKB-KW"/>
</dbReference>
<comment type="subcellular location">
    <subcellularLocation>
        <location evidence="2">Nucleus</location>
        <location evidence="2">Nucleolus</location>
    </subcellularLocation>
</comment>
<protein>
    <recommendedName>
        <fullName evidence="11">rRNA-processing protein</fullName>
    </recommendedName>
</protein>
<dbReference type="AlphaFoldDB" id="A0A060SMR5"/>
<comment type="caution">
    <text evidence="9">The sequence shown here is derived from an EMBL/GenBank/DDBJ whole genome shotgun (WGS) entry which is preliminary data.</text>
</comment>
<dbReference type="Pfam" id="PF03879">
    <property type="entry name" value="Cgr1"/>
    <property type="match status" value="1"/>
</dbReference>
<keyword evidence="6" id="KW-0175">Coiled coil</keyword>
<dbReference type="OMA" id="NGKQWHD"/>
<comment type="function">
    <text evidence="1">Involved in nucleolar integrity and required for processing of the pre-rRNA for the 60S ribosome subunit.</text>
</comment>
<evidence type="ECO:0000256" key="5">
    <source>
        <dbReference type="ARBA" id="ARBA00022552"/>
    </source>
</evidence>
<gene>
    <name evidence="9" type="ORF">BN946_scf185013.g164</name>
</gene>
<dbReference type="Proteomes" id="UP000029665">
    <property type="component" value="Unassembled WGS sequence"/>
</dbReference>
<evidence type="ECO:0008006" key="11">
    <source>
        <dbReference type="Google" id="ProtNLM"/>
    </source>
</evidence>
<dbReference type="InterPro" id="IPR005579">
    <property type="entry name" value="Cgr1-like"/>
</dbReference>
<organism evidence="9 10">
    <name type="scientific">Pycnoporus cinnabarinus</name>
    <name type="common">Cinnabar-red polypore</name>
    <name type="synonym">Trametes cinnabarina</name>
    <dbReference type="NCBI Taxonomy" id="5643"/>
    <lineage>
        <taxon>Eukaryota</taxon>
        <taxon>Fungi</taxon>
        <taxon>Dikarya</taxon>
        <taxon>Basidiomycota</taxon>
        <taxon>Agaricomycotina</taxon>
        <taxon>Agaricomycetes</taxon>
        <taxon>Polyporales</taxon>
        <taxon>Polyporaceae</taxon>
        <taxon>Trametes</taxon>
    </lineage>
</organism>
<feature type="compositionally biased region" description="Basic residues" evidence="8">
    <location>
        <begin position="145"/>
        <end position="165"/>
    </location>
</feature>
<evidence type="ECO:0000256" key="7">
    <source>
        <dbReference type="ARBA" id="ARBA00023242"/>
    </source>
</evidence>
<evidence type="ECO:0000313" key="10">
    <source>
        <dbReference type="Proteomes" id="UP000029665"/>
    </source>
</evidence>
<name>A0A060SMR5_PYCCI</name>
<keyword evidence="4" id="KW-0690">Ribosome biogenesis</keyword>
<proteinExistence type="inferred from homology"/>
<evidence type="ECO:0000256" key="1">
    <source>
        <dbReference type="ARBA" id="ARBA00004090"/>
    </source>
</evidence>
<dbReference type="GO" id="GO:0005730">
    <property type="term" value="C:nucleolus"/>
    <property type="evidence" value="ECO:0007669"/>
    <property type="project" value="UniProtKB-SubCell"/>
</dbReference>
<evidence type="ECO:0000313" key="9">
    <source>
        <dbReference type="EMBL" id="CDO73529.1"/>
    </source>
</evidence>
<keyword evidence="7" id="KW-0539">Nucleus</keyword>
<feature type="region of interest" description="Disordered" evidence="8">
    <location>
        <begin position="139"/>
        <end position="165"/>
    </location>
</feature>
<evidence type="ECO:0000256" key="8">
    <source>
        <dbReference type="SAM" id="MobiDB-lite"/>
    </source>
</evidence>
<evidence type="ECO:0000256" key="3">
    <source>
        <dbReference type="ARBA" id="ARBA00007869"/>
    </source>
</evidence>
<accession>A0A060SMR5</accession>
<evidence type="ECO:0000256" key="2">
    <source>
        <dbReference type="ARBA" id="ARBA00004604"/>
    </source>
</evidence>
<keyword evidence="10" id="KW-1185">Reference proteome</keyword>
<dbReference type="OrthoDB" id="277961at2759"/>
<evidence type="ECO:0000256" key="4">
    <source>
        <dbReference type="ARBA" id="ARBA00022517"/>
    </source>
</evidence>
<dbReference type="EMBL" id="CCBP010000121">
    <property type="protein sequence ID" value="CDO73529.1"/>
    <property type="molecule type" value="Genomic_DNA"/>
</dbReference>
<comment type="similarity">
    <text evidence="3">Belongs to the CGR1 family.</text>
</comment>
<sequence length="165" mass="18834">MSHSEETLSLAVPELLEASTSSSQAGDVPVLPLAQSSAGRVSGKAWKPLKSATVYVHHHLRCDTSHSLLACAVNNLSRSHLPIGVKTKNWEERMEKTKKEQAIKKLQQELKQEKEEEIKRRREVTLERKRALEERQRLEEAKAKMGARRAARLRRKMGRTKKINH</sequence>
<keyword evidence="5" id="KW-0698">rRNA processing</keyword>
<reference evidence="9" key="1">
    <citation type="submission" date="2014-01" db="EMBL/GenBank/DDBJ databases">
        <title>The genome of the white-rot fungus Pycnoporus cinnabarinus: a basidiomycete model with a versatile arsenal for lignocellulosic biomass breakdown.</title>
        <authorList>
            <person name="Levasseur A."/>
            <person name="Lomascolo A."/>
            <person name="Ruiz-Duenas F.J."/>
            <person name="Uzan E."/>
            <person name="Piumi F."/>
            <person name="Kues U."/>
            <person name="Ram A.F.J."/>
            <person name="Murat C."/>
            <person name="Haon M."/>
            <person name="Benoit I."/>
            <person name="Arfi Y."/>
            <person name="Chevret D."/>
            <person name="Drula E."/>
            <person name="Kwon M.J."/>
            <person name="Gouret P."/>
            <person name="Lesage-Meessen L."/>
            <person name="Lombard V."/>
            <person name="Mariette J."/>
            <person name="Noirot C."/>
            <person name="Park J."/>
            <person name="Patyshakuliyeva A."/>
            <person name="Wieneger R.A.B."/>
            <person name="Wosten H.A.B."/>
            <person name="Martin F."/>
            <person name="Coutinho P.M."/>
            <person name="de Vries R."/>
            <person name="Martinez A.T."/>
            <person name="Klopp C."/>
            <person name="Pontarotti P."/>
            <person name="Henrissat B."/>
            <person name="Record E."/>
        </authorList>
    </citation>
    <scope>NUCLEOTIDE SEQUENCE [LARGE SCALE GENOMIC DNA]</scope>
    <source>
        <strain evidence="9">BRFM137</strain>
    </source>
</reference>
<evidence type="ECO:0000256" key="6">
    <source>
        <dbReference type="ARBA" id="ARBA00023054"/>
    </source>
</evidence>
<dbReference type="HOGENOM" id="CLU_125051_1_0_1"/>